<protein>
    <submittedName>
        <fullName evidence="5">Phage/plasmid primase, P4 family</fullName>
    </submittedName>
</protein>
<organism evidence="5 6">
    <name type="scientific">Streptomyces ovatisporus</name>
    <dbReference type="NCBI Taxonomy" id="1128682"/>
    <lineage>
        <taxon>Bacteria</taxon>
        <taxon>Bacillati</taxon>
        <taxon>Actinomycetota</taxon>
        <taxon>Actinomycetes</taxon>
        <taxon>Kitasatosporales</taxon>
        <taxon>Streptomycetaceae</taxon>
        <taxon>Streptomyces</taxon>
    </lineage>
</organism>
<gene>
    <name evidence="5" type="ORF">ACFPA8_27655</name>
</gene>
<keyword evidence="1" id="KW-0547">Nucleotide-binding</keyword>
<dbReference type="InterPro" id="IPR027417">
    <property type="entry name" value="P-loop_NTPase"/>
</dbReference>
<dbReference type="Pfam" id="PF08706">
    <property type="entry name" value="D5_N"/>
    <property type="match status" value="1"/>
</dbReference>
<name>A0ABV9ADG4_9ACTN</name>
<dbReference type="PANTHER" id="PTHR35372:SF2">
    <property type="entry name" value="SF3 HELICASE DOMAIN-CONTAINING PROTEIN"/>
    <property type="match status" value="1"/>
</dbReference>
<dbReference type="InterPro" id="IPR014015">
    <property type="entry name" value="Helicase_SF3_DNA-vir"/>
</dbReference>
<feature type="domain" description="SF3 helicase" evidence="4">
    <location>
        <begin position="165"/>
        <end position="323"/>
    </location>
</feature>
<dbReference type="InterPro" id="IPR006500">
    <property type="entry name" value="Helicase_put_C_phage/plasmid"/>
</dbReference>
<proteinExistence type="predicted"/>
<dbReference type="InterPro" id="IPR051620">
    <property type="entry name" value="ORF904-like_C"/>
</dbReference>
<dbReference type="InterPro" id="IPR045455">
    <property type="entry name" value="NrS-1_pol-like_helicase"/>
</dbReference>
<dbReference type="Proteomes" id="UP001595997">
    <property type="component" value="Unassembled WGS sequence"/>
</dbReference>
<dbReference type="Gene3D" id="1.10.10.10">
    <property type="entry name" value="Winged helix-like DNA-binding domain superfamily/Winged helix DNA-binding domain"/>
    <property type="match status" value="1"/>
</dbReference>
<comment type="caution">
    <text evidence="5">The sequence shown here is derived from an EMBL/GenBank/DDBJ whole genome shotgun (WGS) entry which is preliminary data.</text>
</comment>
<evidence type="ECO:0000313" key="5">
    <source>
        <dbReference type="EMBL" id="MFC4497909.1"/>
    </source>
</evidence>
<dbReference type="Pfam" id="PF19263">
    <property type="entry name" value="DUF5906"/>
    <property type="match status" value="1"/>
</dbReference>
<dbReference type="SUPFAM" id="SSF46785">
    <property type="entry name" value="Winged helix' DNA-binding domain"/>
    <property type="match status" value="1"/>
</dbReference>
<dbReference type="SUPFAM" id="SSF52540">
    <property type="entry name" value="P-loop containing nucleoside triphosphate hydrolases"/>
    <property type="match status" value="1"/>
</dbReference>
<evidence type="ECO:0000313" key="6">
    <source>
        <dbReference type="Proteomes" id="UP001595997"/>
    </source>
</evidence>
<dbReference type="Gene3D" id="3.40.50.300">
    <property type="entry name" value="P-loop containing nucleotide triphosphate hydrolases"/>
    <property type="match status" value="1"/>
</dbReference>
<dbReference type="RefSeq" id="WP_386452955.1">
    <property type="nucleotide sequence ID" value="NZ_JBHSFH010000029.1"/>
</dbReference>
<sequence length="469" mass="52638">MKVFRAIEPEWTAVAPETGDRVTSRVFWRDDWMNWTGTHWRRIDPIAVRAELYRRTENAIFMKETKEGPEPKPWAPNRKKIGDIEDVACAILSMDSGLDSQVWREEDHGPALSCLNGVLLLRKRTLVKHTPNYFTEYAVPMEWDKEADCPRWKGFLESVFPGDDEAKALLQEWFGYVLSGRTDMQKLLLIHGPSRSGKGTIARVLKRFFGGEKFVAGPSMSSFQSSFGLSTLIGKPLAIIPDARMENRDSSAAVERILAITGEDTIDIDRKHKALWSGKLPTRLMMLSNELPRFRDASMAIVKRFLALETKESFLGKEDPTLEGDLEAELPGILNWALDGLDCLDHQGYFTRPASTESAHRVMDEAASPVAAFVADCCVNSRDRRVTRDAMYKQWERWAEKNGEHVKTSAEFGRLLRAASPGVGDSQPRINGRKVRVYTGIGFSGELSVCDTCGEGMHADLPGNTHPSC</sequence>
<evidence type="ECO:0000259" key="4">
    <source>
        <dbReference type="PROSITE" id="PS51206"/>
    </source>
</evidence>
<keyword evidence="2" id="KW-0378">Hydrolase</keyword>
<evidence type="ECO:0000256" key="3">
    <source>
        <dbReference type="ARBA" id="ARBA00022840"/>
    </source>
</evidence>
<accession>A0ABV9ADG4</accession>
<evidence type="ECO:0000256" key="2">
    <source>
        <dbReference type="ARBA" id="ARBA00022801"/>
    </source>
</evidence>
<dbReference type="InterPro" id="IPR014818">
    <property type="entry name" value="Phage/plasmid_primase_P4_C"/>
</dbReference>
<dbReference type="NCBIfam" id="TIGR01613">
    <property type="entry name" value="primase_Cterm"/>
    <property type="match status" value="1"/>
</dbReference>
<dbReference type="InterPro" id="IPR036388">
    <property type="entry name" value="WH-like_DNA-bd_sf"/>
</dbReference>
<keyword evidence="3" id="KW-0067">ATP-binding</keyword>
<dbReference type="InterPro" id="IPR036390">
    <property type="entry name" value="WH_DNA-bd_sf"/>
</dbReference>
<dbReference type="PROSITE" id="PS51206">
    <property type="entry name" value="SF3_HELICASE_1"/>
    <property type="match status" value="1"/>
</dbReference>
<reference evidence="6" key="1">
    <citation type="journal article" date="2019" name="Int. J. Syst. Evol. Microbiol.">
        <title>The Global Catalogue of Microorganisms (GCM) 10K type strain sequencing project: providing services to taxonomists for standard genome sequencing and annotation.</title>
        <authorList>
            <consortium name="The Broad Institute Genomics Platform"/>
            <consortium name="The Broad Institute Genome Sequencing Center for Infectious Disease"/>
            <person name="Wu L."/>
            <person name="Ma J."/>
        </authorList>
    </citation>
    <scope>NUCLEOTIDE SEQUENCE [LARGE SCALE GENOMIC DNA]</scope>
    <source>
        <strain evidence="6">CGMCC 4.7357</strain>
    </source>
</reference>
<keyword evidence="6" id="KW-1185">Reference proteome</keyword>
<dbReference type="EMBL" id="JBHSFH010000029">
    <property type="protein sequence ID" value="MFC4497909.1"/>
    <property type="molecule type" value="Genomic_DNA"/>
</dbReference>
<dbReference type="PANTHER" id="PTHR35372">
    <property type="entry name" value="ATP BINDING PROTEIN-RELATED"/>
    <property type="match status" value="1"/>
</dbReference>
<evidence type="ECO:0000256" key="1">
    <source>
        <dbReference type="ARBA" id="ARBA00022741"/>
    </source>
</evidence>